<evidence type="ECO:0000313" key="3">
    <source>
        <dbReference type="Proteomes" id="UP000736384"/>
    </source>
</evidence>
<dbReference type="EMBL" id="JAAPAP010000004">
    <property type="protein sequence ID" value="NHN76942.1"/>
    <property type="molecule type" value="Genomic_DNA"/>
</dbReference>
<evidence type="ECO:0000313" key="2">
    <source>
        <dbReference type="EMBL" id="NHN76942.1"/>
    </source>
</evidence>
<protein>
    <submittedName>
        <fullName evidence="2">Uncharacterized protein</fullName>
    </submittedName>
</protein>
<sequence length="160" mass="16503">MLSSNHLPGPVVPFALRRLAVALPCAPGRDATPVEAGKEGRGALQLKPAGPDTGYTARRTLSATRTDTPLNEIPRPVSITTGQQMRERKVVGAGDAPSYTAGEEPHRGPHEVASLARGAGPLPVPRRAASPAHRLRAGRRPGGAGARGLLRPLPAGVSSS</sequence>
<comment type="caution">
    <text evidence="2">The sequence shown here is derived from an EMBL/GenBank/DDBJ whole genome shotgun (WGS) entry which is preliminary data.</text>
</comment>
<accession>A0AA44C7N4</accession>
<name>A0AA44C7N4_9GAMM</name>
<gene>
    <name evidence="2" type="ORF">HA520_06515</name>
</gene>
<feature type="region of interest" description="Disordered" evidence="1">
    <location>
        <begin position="32"/>
        <end position="160"/>
    </location>
</feature>
<organism evidence="2 3">
    <name type="scientific">Azotobacter chroococcum</name>
    <dbReference type="NCBI Taxonomy" id="353"/>
    <lineage>
        <taxon>Bacteria</taxon>
        <taxon>Pseudomonadati</taxon>
        <taxon>Pseudomonadota</taxon>
        <taxon>Gammaproteobacteria</taxon>
        <taxon>Pseudomonadales</taxon>
        <taxon>Pseudomonadaceae</taxon>
        <taxon>Azotobacter</taxon>
    </lineage>
</organism>
<dbReference type="Proteomes" id="UP000736384">
    <property type="component" value="Unassembled WGS sequence"/>
</dbReference>
<evidence type="ECO:0000256" key="1">
    <source>
        <dbReference type="SAM" id="MobiDB-lite"/>
    </source>
</evidence>
<feature type="compositionally biased region" description="Low complexity" evidence="1">
    <location>
        <begin position="147"/>
        <end position="160"/>
    </location>
</feature>
<reference evidence="2" key="1">
    <citation type="submission" date="2020-03" db="EMBL/GenBank/DDBJ databases">
        <title>Genome assembly of Azotobacter chroococcum W5.</title>
        <authorList>
            <person name="Kannepalli A."/>
        </authorList>
    </citation>
    <scope>NUCLEOTIDE SEQUENCE</scope>
    <source>
        <strain evidence="2">W5</strain>
    </source>
</reference>
<dbReference type="RefSeq" id="WP_165892041.1">
    <property type="nucleotide sequence ID" value="NZ_JAAPAP010000004.1"/>
</dbReference>
<proteinExistence type="predicted"/>
<feature type="compositionally biased region" description="Polar residues" evidence="1">
    <location>
        <begin position="59"/>
        <end position="69"/>
    </location>
</feature>
<dbReference type="AlphaFoldDB" id="A0AA44C7N4"/>